<reference evidence="1 2" key="1">
    <citation type="journal article" date="2014" name="Int. J. Syst. Evol. Microbiol.">
        <title>Complete genome sequence of Corynebacterium casei LMG S-19264T (=DSM 44701T), isolated from a smear-ripened cheese.</title>
        <authorList>
            <consortium name="US DOE Joint Genome Institute (JGI-PGF)"/>
            <person name="Walter F."/>
            <person name="Albersmeier A."/>
            <person name="Kalinowski J."/>
            <person name="Ruckert C."/>
        </authorList>
    </citation>
    <scope>NUCLEOTIDE SEQUENCE [LARGE SCALE GENOMIC DNA]</scope>
    <source>
        <strain evidence="1 2">KCTC 19473</strain>
    </source>
</reference>
<dbReference type="AlphaFoldDB" id="A0A918XK94"/>
<dbReference type="SUPFAM" id="SSF53649">
    <property type="entry name" value="Alkaline phosphatase-like"/>
    <property type="match status" value="1"/>
</dbReference>
<comment type="caution">
    <text evidence="1">The sequence shown here is derived from an EMBL/GenBank/DDBJ whole genome shotgun (WGS) entry which is preliminary data.</text>
</comment>
<organism evidence="1 2">
    <name type="scientific">Nocardiopsis kunsanensis</name>
    <dbReference type="NCBI Taxonomy" id="141693"/>
    <lineage>
        <taxon>Bacteria</taxon>
        <taxon>Bacillati</taxon>
        <taxon>Actinomycetota</taxon>
        <taxon>Actinomycetes</taxon>
        <taxon>Streptosporangiales</taxon>
        <taxon>Nocardiopsidaceae</taxon>
        <taxon>Nocardiopsis</taxon>
    </lineage>
</organism>
<accession>A0A918XK94</accession>
<protein>
    <submittedName>
        <fullName evidence="1">Phosphodiesterase</fullName>
    </submittedName>
</protein>
<dbReference type="Proteomes" id="UP000654947">
    <property type="component" value="Unassembled WGS sequence"/>
</dbReference>
<dbReference type="InterPro" id="IPR002591">
    <property type="entry name" value="Phosphodiest/P_Trfase"/>
</dbReference>
<dbReference type="Gene3D" id="3.40.720.10">
    <property type="entry name" value="Alkaline Phosphatase, subunit A"/>
    <property type="match status" value="1"/>
</dbReference>
<keyword evidence="2" id="KW-1185">Reference proteome</keyword>
<sequence length="400" mass="41740">MDTPSTDSTTYPESGIPAYVNDTLSAVTPSLAGALGVPGHEDLLGAGRARAAAFLLVDGLGAQLLARYADHAPTLAALARGGSVLRAGFPATTAASLASLGTGLSSGEHGVIGYSFALDGPEGTPQGPVMSALGWCAHAGPEHADLREDFPPESVQPHSTVFERAAADGVEVSRLVPGFHHGSGLTRAVLRGPGRFVPAEAPEELVPGMLEALRGSGRALVYGYHGDLDRAGHDHGPGSDRWIEELVRVEALVSDLASDLPTDTVLAVVADHGMIDTGDHRIDLDHTPGLLSGVDRLGGEARVRHVHTEPGAAADVLAAWREALGERAHVVERDRAIAEGWYGTVSGRNRGRLGDVVAAARDTWTLVRSEAEPAQTAMIGHHGSWTEAEQLVPLLLLRSE</sequence>
<name>A0A918XK94_9ACTN</name>
<dbReference type="InterPro" id="IPR017850">
    <property type="entry name" value="Alkaline_phosphatase_core_sf"/>
</dbReference>
<proteinExistence type="predicted"/>
<evidence type="ECO:0000313" key="2">
    <source>
        <dbReference type="Proteomes" id="UP000654947"/>
    </source>
</evidence>
<dbReference type="PANTHER" id="PTHR10151:SF120">
    <property type="entry name" value="BIS(5'-ADENOSYL)-TRIPHOSPHATASE"/>
    <property type="match status" value="1"/>
</dbReference>
<dbReference type="PANTHER" id="PTHR10151">
    <property type="entry name" value="ECTONUCLEOTIDE PYROPHOSPHATASE/PHOSPHODIESTERASE"/>
    <property type="match status" value="1"/>
</dbReference>
<dbReference type="RefSeq" id="WP_017574491.1">
    <property type="nucleotide sequence ID" value="NZ_BMXL01000032.1"/>
</dbReference>
<dbReference type="Pfam" id="PF01663">
    <property type="entry name" value="Phosphodiest"/>
    <property type="match status" value="1"/>
</dbReference>
<dbReference type="GO" id="GO:0016787">
    <property type="term" value="F:hydrolase activity"/>
    <property type="evidence" value="ECO:0007669"/>
    <property type="project" value="UniProtKB-ARBA"/>
</dbReference>
<gene>
    <name evidence="1" type="ORF">GCM10007147_41010</name>
</gene>
<evidence type="ECO:0000313" key="1">
    <source>
        <dbReference type="EMBL" id="GHD34969.1"/>
    </source>
</evidence>
<dbReference type="EMBL" id="BMXL01000032">
    <property type="protein sequence ID" value="GHD34969.1"/>
    <property type="molecule type" value="Genomic_DNA"/>
</dbReference>